<dbReference type="SUPFAM" id="SSF51658">
    <property type="entry name" value="Xylose isomerase-like"/>
    <property type="match status" value="1"/>
</dbReference>
<keyword evidence="2" id="KW-0413">Isomerase</keyword>
<dbReference type="InterPro" id="IPR013022">
    <property type="entry name" value="Xyl_isomerase-like_TIM-brl"/>
</dbReference>
<dbReference type="Gene3D" id="3.20.20.150">
    <property type="entry name" value="Divalent-metal-dependent TIM barrel enzymes"/>
    <property type="match status" value="1"/>
</dbReference>
<proteinExistence type="predicted"/>
<evidence type="ECO:0000313" key="3">
    <source>
        <dbReference type="Proteomes" id="UP000603141"/>
    </source>
</evidence>
<protein>
    <submittedName>
        <fullName evidence="2">Sugar phosphate isomerase/epimerase</fullName>
    </submittedName>
</protein>
<dbReference type="InterPro" id="IPR050312">
    <property type="entry name" value="IolE/XylAMocC-like"/>
</dbReference>
<reference evidence="2" key="1">
    <citation type="submission" date="2021-01" db="EMBL/GenBank/DDBJ databases">
        <title>Modified the classification status of verrucomicrobia.</title>
        <authorList>
            <person name="Feng X."/>
        </authorList>
    </citation>
    <scope>NUCLEOTIDE SEQUENCE</scope>
    <source>
        <strain evidence="2">KCTC 22041</strain>
    </source>
</reference>
<organism evidence="2 3">
    <name type="scientific">Luteolibacter pohnpeiensis</name>
    <dbReference type="NCBI Taxonomy" id="454153"/>
    <lineage>
        <taxon>Bacteria</taxon>
        <taxon>Pseudomonadati</taxon>
        <taxon>Verrucomicrobiota</taxon>
        <taxon>Verrucomicrobiia</taxon>
        <taxon>Verrucomicrobiales</taxon>
        <taxon>Verrucomicrobiaceae</taxon>
        <taxon>Luteolibacter</taxon>
    </lineage>
</organism>
<sequence length="277" mass="30033">MVPAVSALLALRGKAAPIPESAQTPAGFGISVQCWTFNRFTLFEAIEKSAAAGATGVEVYKGQKIGGDHGDLAFSPDISDEVTQSILDKLKQHNLSALNFGVTDISKDEAEARKTFEIAKKLGLYGITTESVDAIDTIEKLVKEYDIKVGFHNHPKPTALWSPYTVLKVIDGRDKRIGFCADVGHWASSGLDPLDVVQKVAGRIVSFHMKDREKIGSATHDRPFGTGVIDIVGILDAARAKGFDGNVSIEYEHNWDANVPDVAQCIGYLRAYSKMRA</sequence>
<dbReference type="Proteomes" id="UP000603141">
    <property type="component" value="Unassembled WGS sequence"/>
</dbReference>
<dbReference type="InterPro" id="IPR036237">
    <property type="entry name" value="Xyl_isomerase-like_sf"/>
</dbReference>
<dbReference type="AlphaFoldDB" id="A0A934S9X3"/>
<gene>
    <name evidence="2" type="ORF">JIN85_14225</name>
</gene>
<accession>A0A934S9X3</accession>
<dbReference type="Pfam" id="PF01261">
    <property type="entry name" value="AP_endonuc_2"/>
    <property type="match status" value="1"/>
</dbReference>
<name>A0A934S9X3_9BACT</name>
<evidence type="ECO:0000313" key="2">
    <source>
        <dbReference type="EMBL" id="MBK1883576.1"/>
    </source>
</evidence>
<dbReference type="PANTHER" id="PTHR12110">
    <property type="entry name" value="HYDROXYPYRUVATE ISOMERASE"/>
    <property type="match status" value="1"/>
</dbReference>
<comment type="caution">
    <text evidence="2">The sequence shown here is derived from an EMBL/GenBank/DDBJ whole genome shotgun (WGS) entry which is preliminary data.</text>
</comment>
<keyword evidence="3" id="KW-1185">Reference proteome</keyword>
<dbReference type="GO" id="GO:0016853">
    <property type="term" value="F:isomerase activity"/>
    <property type="evidence" value="ECO:0007669"/>
    <property type="project" value="UniProtKB-KW"/>
</dbReference>
<dbReference type="EMBL" id="JAENIJ010000023">
    <property type="protein sequence ID" value="MBK1883576.1"/>
    <property type="molecule type" value="Genomic_DNA"/>
</dbReference>
<evidence type="ECO:0000259" key="1">
    <source>
        <dbReference type="Pfam" id="PF01261"/>
    </source>
</evidence>
<feature type="domain" description="Xylose isomerase-like TIM barrel" evidence="1">
    <location>
        <begin position="47"/>
        <end position="261"/>
    </location>
</feature>